<dbReference type="Proteomes" id="UP000095591">
    <property type="component" value="Unassembled WGS sequence"/>
</dbReference>
<dbReference type="PANTHER" id="PTHR35869">
    <property type="entry name" value="OUTER-MEMBRANE LIPOPROTEIN CARRIER PROTEIN"/>
    <property type="match status" value="1"/>
</dbReference>
<sequence>MRREHKIRVWRCIAFVGLFLCFLLGLGVGVGAHAQNANDILRKAAAAYENSNGISASFTMFTRSAGQNAGESFEGTIQMKGDKFTLVTPDALTWFNGTTQWTYVERNEEVNVTNPTGEELQFTNPALLLNSYKKGFTAAYKGESTAPNGKAAYDVELTPKKKGDIVKVELQIEKYSNFPARITVTSKNGVSSTIQISQLKTGINQPDRFFVFNEEDYPDVEVIDLR</sequence>
<evidence type="ECO:0000313" key="2">
    <source>
        <dbReference type="EMBL" id="CUN25112.1"/>
    </source>
</evidence>
<gene>
    <name evidence="2" type="ORF">ERS852429_02894</name>
</gene>
<dbReference type="Pfam" id="PF16584">
    <property type="entry name" value="LolA_2"/>
    <property type="match status" value="1"/>
</dbReference>
<protein>
    <submittedName>
        <fullName evidence="2">Lipoprotein chaperone</fullName>
    </submittedName>
</protein>
<dbReference type="SUPFAM" id="SSF89392">
    <property type="entry name" value="Prokaryotic lipoproteins and lipoprotein localization factors"/>
    <property type="match status" value="1"/>
</dbReference>
<dbReference type="EMBL" id="CYXP01000007">
    <property type="protein sequence ID" value="CUN25112.1"/>
    <property type="molecule type" value="Genomic_DNA"/>
</dbReference>
<evidence type="ECO:0000256" key="1">
    <source>
        <dbReference type="ARBA" id="ARBA00022729"/>
    </source>
</evidence>
<accession>A0A173VCK7</accession>
<proteinExistence type="predicted"/>
<dbReference type="RefSeq" id="WP_044544846.1">
    <property type="nucleotide sequence ID" value="NZ_CDRH01000085.1"/>
</dbReference>
<dbReference type="InterPro" id="IPR004564">
    <property type="entry name" value="OM_lipoprot_carrier_LolA-like"/>
</dbReference>
<dbReference type="CDD" id="cd16325">
    <property type="entry name" value="LolA"/>
    <property type="match status" value="1"/>
</dbReference>
<reference evidence="2 3" key="1">
    <citation type="submission" date="2015-09" db="EMBL/GenBank/DDBJ databases">
        <authorList>
            <consortium name="Pathogen Informatics"/>
        </authorList>
    </citation>
    <scope>NUCLEOTIDE SEQUENCE [LARGE SCALE GENOMIC DNA]</scope>
    <source>
        <strain evidence="2 3">2789STDY5608872</strain>
    </source>
</reference>
<name>A0A173VCK7_PARDI</name>
<keyword evidence="2" id="KW-0449">Lipoprotein</keyword>
<dbReference type="Gene3D" id="2.50.20.10">
    <property type="entry name" value="Lipoprotein localisation LolA/LolB/LppX"/>
    <property type="match status" value="1"/>
</dbReference>
<dbReference type="AlphaFoldDB" id="A0A173VCK7"/>
<dbReference type="InterPro" id="IPR029046">
    <property type="entry name" value="LolA/LolB/LppX"/>
</dbReference>
<keyword evidence="1" id="KW-0732">Signal</keyword>
<dbReference type="PANTHER" id="PTHR35869:SF1">
    <property type="entry name" value="OUTER-MEMBRANE LIPOPROTEIN CARRIER PROTEIN"/>
    <property type="match status" value="1"/>
</dbReference>
<evidence type="ECO:0000313" key="3">
    <source>
        <dbReference type="Proteomes" id="UP000095591"/>
    </source>
</evidence>
<organism evidence="2 3">
    <name type="scientific">Parabacteroides distasonis</name>
    <dbReference type="NCBI Taxonomy" id="823"/>
    <lineage>
        <taxon>Bacteria</taxon>
        <taxon>Pseudomonadati</taxon>
        <taxon>Bacteroidota</taxon>
        <taxon>Bacteroidia</taxon>
        <taxon>Bacteroidales</taxon>
        <taxon>Tannerellaceae</taxon>
        <taxon>Parabacteroides</taxon>
    </lineage>
</organism>